<dbReference type="InterPro" id="IPR016191">
    <property type="entry name" value="Ribonuclease/ribotoxin"/>
</dbReference>
<organism evidence="4 5">
    <name type="scientific">Erysiphe neolycopersici</name>
    <dbReference type="NCBI Taxonomy" id="212602"/>
    <lineage>
        <taxon>Eukaryota</taxon>
        <taxon>Fungi</taxon>
        <taxon>Dikarya</taxon>
        <taxon>Ascomycota</taxon>
        <taxon>Pezizomycotina</taxon>
        <taxon>Leotiomycetes</taxon>
        <taxon>Erysiphales</taxon>
        <taxon>Erysiphaceae</taxon>
        <taxon>Erysiphe</taxon>
    </lineage>
</organism>
<dbReference type="STRING" id="212602.A0A420I2K3"/>
<dbReference type="OrthoDB" id="3599051at2759"/>
<reference evidence="4 5" key="1">
    <citation type="journal article" date="2018" name="BMC Genomics">
        <title>Comparative genome analyses reveal sequence features reflecting distinct modes of host-adaptation between dicot and monocot powdery mildew.</title>
        <authorList>
            <person name="Wu Y."/>
            <person name="Ma X."/>
            <person name="Pan Z."/>
            <person name="Kale S.D."/>
            <person name="Song Y."/>
            <person name="King H."/>
            <person name="Zhang Q."/>
            <person name="Presley C."/>
            <person name="Deng X."/>
            <person name="Wei C.I."/>
            <person name="Xiao S."/>
        </authorList>
    </citation>
    <scope>NUCLEOTIDE SEQUENCE [LARGE SCALE GENOMIC DNA]</scope>
    <source>
        <strain evidence="4">UMSG2</strain>
    </source>
</reference>
<feature type="chain" id="PRO_5019234774" evidence="3">
    <location>
        <begin position="22"/>
        <end position="228"/>
    </location>
</feature>
<dbReference type="GO" id="GO:0004540">
    <property type="term" value="F:RNA nuclease activity"/>
    <property type="evidence" value="ECO:0007669"/>
    <property type="project" value="InterPro"/>
</dbReference>
<dbReference type="SUPFAM" id="SSF53933">
    <property type="entry name" value="Microbial ribonucleases"/>
    <property type="match status" value="1"/>
</dbReference>
<dbReference type="EMBL" id="MCFK01002265">
    <property type="protein sequence ID" value="RKF63887.1"/>
    <property type="molecule type" value="Genomic_DNA"/>
</dbReference>
<keyword evidence="1" id="KW-0540">Nuclease</keyword>
<evidence type="ECO:0000313" key="5">
    <source>
        <dbReference type="Proteomes" id="UP000286134"/>
    </source>
</evidence>
<protein>
    <submittedName>
        <fullName evidence="4">Putative secreted effector protein</fullName>
    </submittedName>
</protein>
<sequence>MHAFTPAVLYALLFSSVPVLPHVINPYEDSAVAGAQSSALSAAQVTHTVKIGIKIEHEDSRETSTTKCKGKESSCEDESSAKCRDEESSCEDESSAKCNSKKGSCVEESTKRYGFKCGKKFFNQGQILAAAKAACPYISKNTHRRNFPAPYIYSKYDKPGPYVQWPLKRNGRFWNKLRNNKQRLVMTMDCTVVGAVVRDDDDDDDDDIEDERDRGFDFSYRHCKYQRQ</sequence>
<evidence type="ECO:0000256" key="1">
    <source>
        <dbReference type="ARBA" id="ARBA00022722"/>
    </source>
</evidence>
<accession>A0A420I2K3</accession>
<evidence type="ECO:0000256" key="3">
    <source>
        <dbReference type="SAM" id="SignalP"/>
    </source>
</evidence>
<keyword evidence="3" id="KW-0732">Signal</keyword>
<feature type="signal peptide" evidence="3">
    <location>
        <begin position="1"/>
        <end position="21"/>
    </location>
</feature>
<dbReference type="Proteomes" id="UP000286134">
    <property type="component" value="Unassembled WGS sequence"/>
</dbReference>
<dbReference type="SMR" id="A0A420I2K3"/>
<dbReference type="GO" id="GO:0003723">
    <property type="term" value="F:RNA binding"/>
    <property type="evidence" value="ECO:0007669"/>
    <property type="project" value="InterPro"/>
</dbReference>
<dbReference type="Gene3D" id="3.10.450.30">
    <property type="entry name" value="Microbial ribonucleases"/>
    <property type="match status" value="1"/>
</dbReference>
<keyword evidence="2" id="KW-0378">Hydrolase</keyword>
<evidence type="ECO:0000256" key="2">
    <source>
        <dbReference type="ARBA" id="ARBA00022801"/>
    </source>
</evidence>
<dbReference type="GO" id="GO:0016787">
    <property type="term" value="F:hydrolase activity"/>
    <property type="evidence" value="ECO:0007669"/>
    <property type="project" value="UniProtKB-KW"/>
</dbReference>
<comment type="caution">
    <text evidence="4">The sequence shown here is derived from an EMBL/GenBank/DDBJ whole genome shotgun (WGS) entry which is preliminary data.</text>
</comment>
<evidence type="ECO:0000313" key="4">
    <source>
        <dbReference type="EMBL" id="RKF63887.1"/>
    </source>
</evidence>
<dbReference type="AlphaFoldDB" id="A0A420I2K3"/>
<gene>
    <name evidence="4" type="ORF">OnM2_022115</name>
</gene>
<keyword evidence="5" id="KW-1185">Reference proteome</keyword>
<proteinExistence type="predicted"/>
<name>A0A420I2K3_9PEZI</name>